<protein>
    <recommendedName>
        <fullName evidence="4">VanZ like family protein</fullName>
    </recommendedName>
</protein>
<feature type="transmembrane region" description="Helical" evidence="1">
    <location>
        <begin position="111"/>
        <end position="131"/>
    </location>
</feature>
<keyword evidence="1" id="KW-0812">Transmembrane</keyword>
<evidence type="ECO:0000256" key="1">
    <source>
        <dbReference type="SAM" id="Phobius"/>
    </source>
</evidence>
<dbReference type="EMBL" id="FNIL01000012">
    <property type="protein sequence ID" value="SDO38956.1"/>
    <property type="molecule type" value="Genomic_DNA"/>
</dbReference>
<keyword evidence="1" id="KW-0472">Membrane</keyword>
<keyword evidence="1" id="KW-1133">Transmembrane helix</keyword>
<reference evidence="3" key="1">
    <citation type="submission" date="2016-10" db="EMBL/GenBank/DDBJ databases">
        <authorList>
            <person name="Varghese N."/>
            <person name="Submissions S."/>
        </authorList>
    </citation>
    <scope>NUCLEOTIDE SEQUENCE [LARGE SCALE GENOMIC DNA]</scope>
    <source>
        <strain evidence="3">CGMCC 1.10369</strain>
    </source>
</reference>
<evidence type="ECO:0000313" key="2">
    <source>
        <dbReference type="EMBL" id="SDO38956.1"/>
    </source>
</evidence>
<gene>
    <name evidence="2" type="ORF">SAMN04488053_11279</name>
</gene>
<organism evidence="2 3">
    <name type="scientific">Alkalicoccus daliensis</name>
    <dbReference type="NCBI Taxonomy" id="745820"/>
    <lineage>
        <taxon>Bacteria</taxon>
        <taxon>Bacillati</taxon>
        <taxon>Bacillota</taxon>
        <taxon>Bacilli</taxon>
        <taxon>Bacillales</taxon>
        <taxon>Bacillaceae</taxon>
        <taxon>Alkalicoccus</taxon>
    </lineage>
</organism>
<sequence length="160" mass="18410">MRGLIFFIWLALYTIGMWTESSTAFLRELSVSFQLVSEPSLSGFWSVSYTGVLMDSRLLLLFKVFHVLSSFILGLLFFHWMGVRFLPVVFLLLVVTFIEVMQVFFTREALALDVLLNASGVISAAALLWVWQNVIQEMLEREPMAEAETMEEEADRLQEK</sequence>
<feature type="transmembrane region" description="Helical" evidence="1">
    <location>
        <begin position="85"/>
        <end position="105"/>
    </location>
</feature>
<name>A0A1H0J5E3_9BACI</name>
<evidence type="ECO:0008006" key="4">
    <source>
        <dbReference type="Google" id="ProtNLM"/>
    </source>
</evidence>
<dbReference type="Proteomes" id="UP000198778">
    <property type="component" value="Unassembled WGS sequence"/>
</dbReference>
<proteinExistence type="predicted"/>
<dbReference type="RefSeq" id="WP_090843804.1">
    <property type="nucleotide sequence ID" value="NZ_FNIL01000012.1"/>
</dbReference>
<feature type="transmembrane region" description="Helical" evidence="1">
    <location>
        <begin position="58"/>
        <end position="78"/>
    </location>
</feature>
<evidence type="ECO:0000313" key="3">
    <source>
        <dbReference type="Proteomes" id="UP000198778"/>
    </source>
</evidence>
<accession>A0A1H0J5E3</accession>
<dbReference type="AlphaFoldDB" id="A0A1H0J5E3"/>
<keyword evidence="3" id="KW-1185">Reference proteome</keyword>
<dbReference type="OrthoDB" id="2659829at2"/>